<feature type="transmembrane region" description="Helical" evidence="7">
    <location>
        <begin position="287"/>
        <end position="312"/>
    </location>
</feature>
<evidence type="ECO:0000256" key="4">
    <source>
        <dbReference type="ARBA" id="ARBA00022989"/>
    </source>
</evidence>
<feature type="transmembrane region" description="Helical" evidence="7">
    <location>
        <begin position="332"/>
        <end position="360"/>
    </location>
</feature>
<gene>
    <name evidence="10" type="ORF">J2X31_000467</name>
</gene>
<keyword evidence="11" id="KW-1185">Reference proteome</keyword>
<evidence type="ECO:0000256" key="7">
    <source>
        <dbReference type="SAM" id="Phobius"/>
    </source>
</evidence>
<organism evidence="10 11">
    <name type="scientific">Flavobacterium arsenatis</name>
    <dbReference type="NCBI Taxonomy" id="1484332"/>
    <lineage>
        <taxon>Bacteria</taxon>
        <taxon>Pseudomonadati</taxon>
        <taxon>Bacteroidota</taxon>
        <taxon>Flavobacteriia</taxon>
        <taxon>Flavobacteriales</taxon>
        <taxon>Flavobacteriaceae</taxon>
        <taxon>Flavobacterium</taxon>
    </lineage>
</organism>
<dbReference type="InterPro" id="IPR003838">
    <property type="entry name" value="ABC3_permease_C"/>
</dbReference>
<evidence type="ECO:0000313" key="11">
    <source>
        <dbReference type="Proteomes" id="UP001255185"/>
    </source>
</evidence>
<dbReference type="Proteomes" id="UP001255185">
    <property type="component" value="Unassembled WGS sequence"/>
</dbReference>
<comment type="similarity">
    <text evidence="6">Belongs to the ABC-4 integral membrane protein family.</text>
</comment>
<dbReference type="InterPro" id="IPR025857">
    <property type="entry name" value="MacB_PCD"/>
</dbReference>
<dbReference type="Pfam" id="PF12704">
    <property type="entry name" value="MacB_PCD"/>
    <property type="match status" value="1"/>
</dbReference>
<dbReference type="PANTHER" id="PTHR30572">
    <property type="entry name" value="MEMBRANE COMPONENT OF TRANSPORTER-RELATED"/>
    <property type="match status" value="1"/>
</dbReference>
<name>A0ABU1TKK2_9FLAO</name>
<sequence>MFNIERWQEIFEAISKNKLRTFLTGVSVASGIFILVILLGAGRGIQNGIQNQFAQDATNRISIWPGNTSKEYKGLGIGRETKLKNRDYEIVTQKFEDYIDNKSAIYSVWSGNVVFGKETGTYRVEGVDPNYQFIENASIIEGRFINYSDIDHYEKAAVIGKKVATDLFKKGIKPLGQSINISGMMYKVVGVFTDPGGEREETRVFIPLSTAQKAYSAGDNIRSMAFTMPKETNFNKAVAESKKFTEELGKVLKERHMIAPDDESALFINNSLEQAQNIYKLTDAIQAFFWFVGILTIIAGVVGVGNIMLIVVKERTKEIGIRKALGASPASIIFMILHESVFITLISGFMGLLFGLLLWAGIGPLIESDFFSHPEVDFNIALTTVILLTVAGGFAGFIPAYKAAKIKPIVALRDE</sequence>
<evidence type="ECO:0000256" key="2">
    <source>
        <dbReference type="ARBA" id="ARBA00022475"/>
    </source>
</evidence>
<feature type="transmembrane region" description="Helical" evidence="7">
    <location>
        <begin position="21"/>
        <end position="42"/>
    </location>
</feature>
<feature type="transmembrane region" description="Helical" evidence="7">
    <location>
        <begin position="380"/>
        <end position="401"/>
    </location>
</feature>
<evidence type="ECO:0000256" key="5">
    <source>
        <dbReference type="ARBA" id="ARBA00023136"/>
    </source>
</evidence>
<evidence type="ECO:0000256" key="3">
    <source>
        <dbReference type="ARBA" id="ARBA00022692"/>
    </source>
</evidence>
<keyword evidence="3 7" id="KW-0812">Transmembrane</keyword>
<evidence type="ECO:0000256" key="1">
    <source>
        <dbReference type="ARBA" id="ARBA00004651"/>
    </source>
</evidence>
<dbReference type="InterPro" id="IPR050250">
    <property type="entry name" value="Macrolide_Exporter_MacB"/>
</dbReference>
<protein>
    <submittedName>
        <fullName evidence="10">ABC transport system permease protein</fullName>
    </submittedName>
</protein>
<evidence type="ECO:0000256" key="6">
    <source>
        <dbReference type="ARBA" id="ARBA00038076"/>
    </source>
</evidence>
<comment type="subcellular location">
    <subcellularLocation>
        <location evidence="1">Cell membrane</location>
        <topology evidence="1">Multi-pass membrane protein</topology>
    </subcellularLocation>
</comment>
<dbReference type="RefSeq" id="WP_310024077.1">
    <property type="nucleotide sequence ID" value="NZ_JAVDVI010000001.1"/>
</dbReference>
<dbReference type="Pfam" id="PF02687">
    <property type="entry name" value="FtsX"/>
    <property type="match status" value="1"/>
</dbReference>
<evidence type="ECO:0000313" key="10">
    <source>
        <dbReference type="EMBL" id="MDR6966474.1"/>
    </source>
</evidence>
<proteinExistence type="inferred from homology"/>
<keyword evidence="4 7" id="KW-1133">Transmembrane helix</keyword>
<reference evidence="10 11" key="1">
    <citation type="submission" date="2023-07" db="EMBL/GenBank/DDBJ databases">
        <title>Sorghum-associated microbial communities from plants grown in Nebraska, USA.</title>
        <authorList>
            <person name="Schachtman D."/>
        </authorList>
    </citation>
    <scope>NUCLEOTIDE SEQUENCE [LARGE SCALE GENOMIC DNA]</scope>
    <source>
        <strain evidence="10 11">3773</strain>
    </source>
</reference>
<keyword evidence="2" id="KW-1003">Cell membrane</keyword>
<keyword evidence="5 7" id="KW-0472">Membrane</keyword>
<accession>A0ABU1TKK2</accession>
<dbReference type="PANTHER" id="PTHR30572:SF4">
    <property type="entry name" value="ABC TRANSPORTER PERMEASE YTRF"/>
    <property type="match status" value="1"/>
</dbReference>
<dbReference type="EMBL" id="JAVDVI010000001">
    <property type="protein sequence ID" value="MDR6966474.1"/>
    <property type="molecule type" value="Genomic_DNA"/>
</dbReference>
<evidence type="ECO:0000259" key="9">
    <source>
        <dbReference type="Pfam" id="PF12704"/>
    </source>
</evidence>
<feature type="domain" description="MacB-like periplasmic core" evidence="9">
    <location>
        <begin position="21"/>
        <end position="240"/>
    </location>
</feature>
<feature type="domain" description="ABC3 transporter permease C-terminal" evidence="8">
    <location>
        <begin position="291"/>
        <end position="408"/>
    </location>
</feature>
<evidence type="ECO:0000259" key="8">
    <source>
        <dbReference type="Pfam" id="PF02687"/>
    </source>
</evidence>
<comment type="caution">
    <text evidence="10">The sequence shown here is derived from an EMBL/GenBank/DDBJ whole genome shotgun (WGS) entry which is preliminary data.</text>
</comment>